<keyword evidence="1" id="KW-0378">Hydrolase</keyword>
<dbReference type="Pfam" id="PF07910">
    <property type="entry name" value="Peptidase_C78"/>
    <property type="match status" value="1"/>
</dbReference>
<evidence type="ECO:0000256" key="1">
    <source>
        <dbReference type="ARBA" id="ARBA00022801"/>
    </source>
</evidence>
<protein>
    <submittedName>
        <fullName evidence="3">DUF1671-domain-containing protein</fullName>
    </submittedName>
</protein>
<feature type="domain" description="UFSP1/2/DUB catalytic" evidence="2">
    <location>
        <begin position="73"/>
        <end position="271"/>
    </location>
</feature>
<proteinExistence type="predicted"/>
<organism evidence="3 4">
    <name type="scientific">Exidia glandulosa HHB12029</name>
    <dbReference type="NCBI Taxonomy" id="1314781"/>
    <lineage>
        <taxon>Eukaryota</taxon>
        <taxon>Fungi</taxon>
        <taxon>Dikarya</taxon>
        <taxon>Basidiomycota</taxon>
        <taxon>Agaricomycotina</taxon>
        <taxon>Agaricomycetes</taxon>
        <taxon>Auriculariales</taxon>
        <taxon>Exidiaceae</taxon>
        <taxon>Exidia</taxon>
    </lineage>
</organism>
<dbReference type="STRING" id="1314781.A0A165D9S4"/>
<dbReference type="GO" id="GO:0016787">
    <property type="term" value="F:hydrolase activity"/>
    <property type="evidence" value="ECO:0007669"/>
    <property type="project" value="UniProtKB-KW"/>
</dbReference>
<name>A0A165D9S4_EXIGL</name>
<dbReference type="InParanoid" id="A0A165D9S4"/>
<gene>
    <name evidence="3" type="ORF">EXIGLDRAFT_727694</name>
</gene>
<dbReference type="EMBL" id="KV426242">
    <property type="protein sequence ID" value="KZV84076.1"/>
    <property type="molecule type" value="Genomic_DNA"/>
</dbReference>
<evidence type="ECO:0000259" key="2">
    <source>
        <dbReference type="Pfam" id="PF07910"/>
    </source>
</evidence>
<accession>A0A165D9S4</accession>
<evidence type="ECO:0000313" key="4">
    <source>
        <dbReference type="Proteomes" id="UP000077266"/>
    </source>
</evidence>
<dbReference type="Gene3D" id="3.90.70.130">
    <property type="match status" value="1"/>
</dbReference>
<dbReference type="OrthoDB" id="288987at2759"/>
<dbReference type="InterPro" id="IPR012462">
    <property type="entry name" value="UFSP1/2_DUB_cat"/>
</dbReference>
<dbReference type="Proteomes" id="UP000077266">
    <property type="component" value="Unassembled WGS sequence"/>
</dbReference>
<sequence length="399" mass="44987">MPGALSSGRLSTYFQRKPGKEHTVGLDVEPPPRENIFWHPGLGDAPPPANFTPGVMPLLKRALVKTHAKGTTRQAYLCCDSATHVATERWDMGWGCGYRNFLMACTALMGQHERPEYAQLLEQPMPPGVRNLQRWIQTAWRDGYDAEGARQLKNRLVGTKRWIGTGELYTAFTHRGIPCRLVDFHNVAPQVILKWVRDYFDPQSEKSSIGNAVDAIKGASPVVITKKMPLVLQHAGHSRTIVGIEVNRAGDMNLLIYDPSRRPARQVREAALAAHLKIEVAHRGYQNKFSRVLHPFNRRKRERADEGASMPSAKKVRVDENGNAGAGVQQNLPETHTRAASLALAETQLDPLKLVKLFRLNSSKVGKNSKYQILWFPMTEPYTDDQRWAHREVRSEQIR</sequence>
<reference evidence="3 4" key="1">
    <citation type="journal article" date="2016" name="Mol. Biol. Evol.">
        <title>Comparative Genomics of Early-Diverging Mushroom-Forming Fungi Provides Insights into the Origins of Lignocellulose Decay Capabilities.</title>
        <authorList>
            <person name="Nagy L.G."/>
            <person name="Riley R."/>
            <person name="Tritt A."/>
            <person name="Adam C."/>
            <person name="Daum C."/>
            <person name="Floudas D."/>
            <person name="Sun H."/>
            <person name="Yadav J.S."/>
            <person name="Pangilinan J."/>
            <person name="Larsson K.H."/>
            <person name="Matsuura K."/>
            <person name="Barry K."/>
            <person name="Labutti K."/>
            <person name="Kuo R."/>
            <person name="Ohm R.A."/>
            <person name="Bhattacharya S.S."/>
            <person name="Shirouzu T."/>
            <person name="Yoshinaga Y."/>
            <person name="Martin F.M."/>
            <person name="Grigoriev I.V."/>
            <person name="Hibbett D.S."/>
        </authorList>
    </citation>
    <scope>NUCLEOTIDE SEQUENCE [LARGE SCALE GENOMIC DNA]</scope>
    <source>
        <strain evidence="3 4">HHB12029</strain>
    </source>
</reference>
<keyword evidence="4" id="KW-1185">Reference proteome</keyword>
<evidence type="ECO:0000313" key="3">
    <source>
        <dbReference type="EMBL" id="KZV84076.1"/>
    </source>
</evidence>
<dbReference type="AlphaFoldDB" id="A0A165D9S4"/>